<dbReference type="SMART" id="SM00318">
    <property type="entry name" value="SNc"/>
    <property type="match status" value="1"/>
</dbReference>
<evidence type="ECO:0000256" key="1">
    <source>
        <dbReference type="SAM" id="SignalP"/>
    </source>
</evidence>
<evidence type="ECO:0000313" key="3">
    <source>
        <dbReference type="EMBL" id="MFD3266467.1"/>
    </source>
</evidence>
<dbReference type="PANTHER" id="PTHR12302:SF26">
    <property type="entry name" value="BLR1266 PROTEIN"/>
    <property type="match status" value="1"/>
</dbReference>
<dbReference type="EMBL" id="JAOTJD010000060">
    <property type="protein sequence ID" value="MFD3266467.1"/>
    <property type="molecule type" value="Genomic_DNA"/>
</dbReference>
<sequence>MIGRSLWVMLGLMLAAASPVPLSGQARVVDGDTFTLGSERVRMWGIDAPEGRQTCKDAGGGDYRCGEVARDLLVGLIARRNVTCEVRDRDQYGRAVARCRVGDLDLGLEMVRGGWALEYRQFSGGAYTAAEAEARRARRGVWAGAFERPSEWRTAERSAAASIPASAAPAASGGCVIKGNINAAGRRIFHVPGQEDYAATRIDLSRGERWFCTAAEARGAGWTAARR</sequence>
<evidence type="ECO:0000259" key="2">
    <source>
        <dbReference type="PROSITE" id="PS50830"/>
    </source>
</evidence>
<dbReference type="SUPFAM" id="SSF50199">
    <property type="entry name" value="Staphylococcal nuclease"/>
    <property type="match status" value="1"/>
</dbReference>
<feature type="domain" description="TNase-like" evidence="2">
    <location>
        <begin position="27"/>
        <end position="144"/>
    </location>
</feature>
<dbReference type="Proteomes" id="UP001598130">
    <property type="component" value="Unassembled WGS sequence"/>
</dbReference>
<comment type="caution">
    <text evidence="3">The sequence shown here is derived from an EMBL/GenBank/DDBJ whole genome shotgun (WGS) entry which is preliminary data.</text>
</comment>
<dbReference type="Gene3D" id="2.40.50.90">
    <property type="match status" value="1"/>
</dbReference>
<dbReference type="RefSeq" id="WP_377371720.1">
    <property type="nucleotide sequence ID" value="NZ_JAOTJD010000060.1"/>
</dbReference>
<gene>
    <name evidence="3" type="ORF">OCL97_21200</name>
</gene>
<feature type="signal peptide" evidence="1">
    <location>
        <begin position="1"/>
        <end position="23"/>
    </location>
</feature>
<dbReference type="Pfam" id="PF00565">
    <property type="entry name" value="SNase"/>
    <property type="match status" value="1"/>
</dbReference>
<protein>
    <submittedName>
        <fullName evidence="3">Thermonuclease family protein</fullName>
    </submittedName>
</protein>
<dbReference type="InterPro" id="IPR035437">
    <property type="entry name" value="SNase_OB-fold_sf"/>
</dbReference>
<accession>A0ABW6CX32</accession>
<name>A0ABW6CX32_9CAUL</name>
<dbReference type="InterPro" id="IPR016071">
    <property type="entry name" value="Staphylococal_nuclease_OB-fold"/>
</dbReference>
<keyword evidence="1" id="KW-0732">Signal</keyword>
<proteinExistence type="predicted"/>
<dbReference type="PANTHER" id="PTHR12302">
    <property type="entry name" value="EBNA2 BINDING PROTEIN P100"/>
    <property type="match status" value="1"/>
</dbReference>
<keyword evidence="4" id="KW-1185">Reference proteome</keyword>
<reference evidence="3 4" key="1">
    <citation type="submission" date="2022-09" db="EMBL/GenBank/DDBJ databases">
        <title>New species of Phenylobacterium.</title>
        <authorList>
            <person name="Mieszkin S."/>
        </authorList>
    </citation>
    <scope>NUCLEOTIDE SEQUENCE [LARGE SCALE GENOMIC DNA]</scope>
    <source>
        <strain evidence="3 4">HK31-G</strain>
    </source>
</reference>
<dbReference type="PROSITE" id="PS50830">
    <property type="entry name" value="TNASE_3"/>
    <property type="match status" value="1"/>
</dbReference>
<feature type="chain" id="PRO_5045065309" evidence="1">
    <location>
        <begin position="24"/>
        <end position="227"/>
    </location>
</feature>
<organism evidence="3 4">
    <name type="scientific">Phenylobacterium ferrooxidans</name>
    <dbReference type="NCBI Taxonomy" id="2982689"/>
    <lineage>
        <taxon>Bacteria</taxon>
        <taxon>Pseudomonadati</taxon>
        <taxon>Pseudomonadota</taxon>
        <taxon>Alphaproteobacteria</taxon>
        <taxon>Caulobacterales</taxon>
        <taxon>Caulobacteraceae</taxon>
        <taxon>Phenylobacterium</taxon>
    </lineage>
</organism>
<evidence type="ECO:0000313" key="4">
    <source>
        <dbReference type="Proteomes" id="UP001598130"/>
    </source>
</evidence>